<dbReference type="PANTHER" id="PTHR43787:SF3">
    <property type="entry name" value="ARYLSULFATASE REGULATORY PROTEIN"/>
    <property type="match status" value="1"/>
</dbReference>
<keyword evidence="6" id="KW-0411">Iron-sulfur</keyword>
<gene>
    <name evidence="8" type="ORF">M125_0475</name>
</gene>
<sequence>MRTSSYNILVNVDSKLNLFAILNGYTQAFDIVNKDVYLALKTEQKLEDLPDVILSKLKKRGYVTPLTKIEEIKLVQGLSDRARENHLFQKYNFHFIVSYACNLRCIYCYEDNILNGCNSLSKKTMTLEQVDKAFEIITEKDKVNQSSKTIALYGGEPLLRENYDVISYIVEKGKRIDHTFRVTSNGYDIDAYAFMLQKNSNLFSFQITVDGVEEIQNQRKPHFKNSDSF</sequence>
<reference evidence="8 9" key="1">
    <citation type="submission" date="2014-02" db="EMBL/GenBank/DDBJ databases">
        <authorList>
            <person name="Sears C."/>
            <person name="Carroll K."/>
            <person name="Sack B.R."/>
            <person name="Qadri F."/>
            <person name="Myers L.L."/>
            <person name="Chung G.-T."/>
            <person name="Escheverria P."/>
            <person name="Fraser C.M."/>
            <person name="Sadzewicz L."/>
            <person name="Shefchek K.A."/>
            <person name="Tallon L."/>
            <person name="Das S.P."/>
            <person name="Daugherty S."/>
            <person name="Mongodin E.F."/>
        </authorList>
    </citation>
    <scope>NUCLEOTIDE SEQUENCE [LARGE SCALE GENOMIC DNA]</scope>
    <source>
        <strain evidence="9">3998T(B)3</strain>
    </source>
</reference>
<dbReference type="Pfam" id="PF04055">
    <property type="entry name" value="Radical_SAM"/>
    <property type="match status" value="1"/>
</dbReference>
<dbReference type="CDD" id="cd01335">
    <property type="entry name" value="Radical_SAM"/>
    <property type="match status" value="1"/>
</dbReference>
<dbReference type="Proteomes" id="UP000020773">
    <property type="component" value="Unassembled WGS sequence"/>
</dbReference>
<dbReference type="GO" id="GO:0051539">
    <property type="term" value="F:4 iron, 4 sulfur cluster binding"/>
    <property type="evidence" value="ECO:0007669"/>
    <property type="project" value="UniProtKB-KW"/>
</dbReference>
<dbReference type="InterPro" id="IPR000385">
    <property type="entry name" value="MoaA_NifB_PqqE_Fe-S-bd_CS"/>
</dbReference>
<dbReference type="GO" id="GO:0003824">
    <property type="term" value="F:catalytic activity"/>
    <property type="evidence" value="ECO:0007669"/>
    <property type="project" value="InterPro"/>
</dbReference>
<dbReference type="UniPathway" id="UPA00782"/>
<comment type="caution">
    <text evidence="8">The sequence shown here is derived from an EMBL/GenBank/DDBJ whole genome shotgun (WGS) entry which is preliminary data.</text>
</comment>
<dbReference type="SUPFAM" id="SSF102114">
    <property type="entry name" value="Radical SAM enzymes"/>
    <property type="match status" value="1"/>
</dbReference>
<proteinExistence type="predicted"/>
<dbReference type="PROSITE" id="PS51918">
    <property type="entry name" value="RADICAL_SAM"/>
    <property type="match status" value="1"/>
</dbReference>
<dbReference type="RefSeq" id="WP_229065509.1">
    <property type="nucleotide sequence ID" value="NZ_JGDB01000012.1"/>
</dbReference>
<dbReference type="PATRIC" id="fig|1339316.3.peg.470"/>
<dbReference type="GO" id="GO:0046872">
    <property type="term" value="F:metal ion binding"/>
    <property type="evidence" value="ECO:0007669"/>
    <property type="project" value="UniProtKB-KW"/>
</dbReference>
<dbReference type="Gene3D" id="3.20.20.70">
    <property type="entry name" value="Aldolase class I"/>
    <property type="match status" value="1"/>
</dbReference>
<dbReference type="InterPro" id="IPR058240">
    <property type="entry name" value="rSAM_sf"/>
</dbReference>
<comment type="cofactor">
    <cofactor evidence="1">
        <name>[4Fe-4S] cluster</name>
        <dbReference type="ChEBI" id="CHEBI:49883"/>
    </cofactor>
</comment>
<dbReference type="InterPro" id="IPR013785">
    <property type="entry name" value="Aldolase_TIM"/>
</dbReference>
<dbReference type="SFLD" id="SFLDG01067">
    <property type="entry name" value="SPASM/twitch_domain_containing"/>
    <property type="match status" value="1"/>
</dbReference>
<keyword evidence="4" id="KW-0479">Metal-binding</keyword>
<keyword evidence="3" id="KW-0949">S-adenosyl-L-methionine</keyword>
<dbReference type="PROSITE" id="PS01305">
    <property type="entry name" value="MOAA_NIFB_PQQE"/>
    <property type="match status" value="1"/>
</dbReference>
<name>A0A015XJL6_BACFG</name>
<evidence type="ECO:0000256" key="3">
    <source>
        <dbReference type="ARBA" id="ARBA00022691"/>
    </source>
</evidence>
<dbReference type="InterPro" id="IPR007197">
    <property type="entry name" value="rSAM"/>
</dbReference>
<keyword evidence="5" id="KW-0408">Iron</keyword>
<feature type="domain" description="Radical SAM core" evidence="7">
    <location>
        <begin position="87"/>
        <end position="229"/>
    </location>
</feature>
<evidence type="ECO:0000313" key="9">
    <source>
        <dbReference type="Proteomes" id="UP000020773"/>
    </source>
</evidence>
<evidence type="ECO:0000256" key="4">
    <source>
        <dbReference type="ARBA" id="ARBA00022723"/>
    </source>
</evidence>
<evidence type="ECO:0000256" key="2">
    <source>
        <dbReference type="ARBA" id="ARBA00022485"/>
    </source>
</evidence>
<keyword evidence="2" id="KW-0004">4Fe-4S</keyword>
<dbReference type="AlphaFoldDB" id="A0A015XJL6"/>
<organism evidence="8 9">
    <name type="scientific">Bacteroides fragilis str. 3998T(B)3</name>
    <dbReference type="NCBI Taxonomy" id="1339316"/>
    <lineage>
        <taxon>Bacteria</taxon>
        <taxon>Pseudomonadati</taxon>
        <taxon>Bacteroidota</taxon>
        <taxon>Bacteroidia</taxon>
        <taxon>Bacteroidales</taxon>
        <taxon>Bacteroidaceae</taxon>
        <taxon>Bacteroides</taxon>
    </lineage>
</organism>
<protein>
    <submittedName>
        <fullName evidence="8">Radical SAM superfamily protein</fullName>
    </submittedName>
</protein>
<dbReference type="SFLD" id="SFLDS00029">
    <property type="entry name" value="Radical_SAM"/>
    <property type="match status" value="1"/>
</dbReference>
<evidence type="ECO:0000313" key="8">
    <source>
        <dbReference type="EMBL" id="EXY92810.1"/>
    </source>
</evidence>
<evidence type="ECO:0000259" key="7">
    <source>
        <dbReference type="PROSITE" id="PS51918"/>
    </source>
</evidence>
<accession>A0A015XJL6</accession>
<dbReference type="EMBL" id="JGDB01000012">
    <property type="protein sequence ID" value="EXY92810.1"/>
    <property type="molecule type" value="Genomic_DNA"/>
</dbReference>
<evidence type="ECO:0000256" key="5">
    <source>
        <dbReference type="ARBA" id="ARBA00023004"/>
    </source>
</evidence>
<dbReference type="PANTHER" id="PTHR43787">
    <property type="entry name" value="FEMO COFACTOR BIOSYNTHESIS PROTEIN NIFB-RELATED"/>
    <property type="match status" value="1"/>
</dbReference>
<evidence type="ECO:0000256" key="1">
    <source>
        <dbReference type="ARBA" id="ARBA00001966"/>
    </source>
</evidence>
<evidence type="ECO:0000256" key="6">
    <source>
        <dbReference type="ARBA" id="ARBA00023014"/>
    </source>
</evidence>